<evidence type="ECO:0008006" key="3">
    <source>
        <dbReference type="Google" id="ProtNLM"/>
    </source>
</evidence>
<accession>A0ABM6YUK8</accession>
<gene>
    <name evidence="1" type="ORF">D1115_10525</name>
</gene>
<dbReference type="RefSeq" id="WP_128811291.1">
    <property type="nucleotide sequence ID" value="NZ_CP032093.1"/>
</dbReference>
<name>A0ABM6YUK8_9VIBR</name>
<dbReference type="Proteomes" id="UP000262832">
    <property type="component" value="Chromosome I"/>
</dbReference>
<evidence type="ECO:0000313" key="1">
    <source>
        <dbReference type="EMBL" id="AXY01529.1"/>
    </source>
</evidence>
<evidence type="ECO:0000313" key="2">
    <source>
        <dbReference type="Proteomes" id="UP000262832"/>
    </source>
</evidence>
<keyword evidence="2" id="KW-1185">Reference proteome</keyword>
<reference evidence="1 2" key="1">
    <citation type="submission" date="2018-08" db="EMBL/GenBank/DDBJ databases">
        <title>Genomic taxonomy of the Vibrionaceae family.</title>
        <authorList>
            <person name="Gomez-Gil B."/>
            <person name="Tanaka M."/>
            <person name="Sawabe T."/>
            <person name="Enciso-Ibarra K."/>
        </authorList>
    </citation>
    <scope>NUCLEOTIDE SEQUENCE [LARGE SCALE GENOMIC DNA]</scope>
    <source>
        <strain evidence="1 2">CAIM 1831</strain>
    </source>
</reference>
<sequence>MTPVGSKPVQTYAALSNQVDKTKATTSSELTSTNVEASALKAEQNKVTLSAEGKALLAALEQIDHESKKIEAENKTVSEKVESFAHGALGMDHPDTIDEEEDSSYSAGQYLSAAMTVGGILLALV</sequence>
<dbReference type="EMBL" id="CP032093">
    <property type="protein sequence ID" value="AXY01529.1"/>
    <property type="molecule type" value="Genomic_DNA"/>
</dbReference>
<protein>
    <recommendedName>
        <fullName evidence="3">DUF883 domain-containing protein</fullName>
    </recommendedName>
</protein>
<organism evidence="1 2">
    <name type="scientific">Vibrio alfacsensis</name>
    <dbReference type="NCBI Taxonomy" id="1074311"/>
    <lineage>
        <taxon>Bacteria</taxon>
        <taxon>Pseudomonadati</taxon>
        <taxon>Pseudomonadota</taxon>
        <taxon>Gammaproteobacteria</taxon>
        <taxon>Vibrionales</taxon>
        <taxon>Vibrionaceae</taxon>
        <taxon>Vibrio</taxon>
    </lineage>
</organism>
<proteinExistence type="predicted"/>